<reference evidence="3" key="1">
    <citation type="submission" date="2013-11" db="EMBL/GenBank/DDBJ databases">
        <authorList>
            <person name="Hoang H.T."/>
            <person name="Killian M.L."/>
            <person name="Madson D.M."/>
            <person name="Arruda P.H.E."/>
            <person name="Sun D."/>
            <person name="Schwartz K.J."/>
            <person name="Yoon K."/>
        </authorList>
    </citation>
    <scope>NUCLEOTIDE SEQUENCE [LARGE SCALE GENOMIC DNA]</scope>
    <source>
        <strain evidence="3">CDK2</strain>
    </source>
</reference>
<dbReference type="STRING" id="699431.SY89_01695"/>
<sequence length="147" mass="15237">MTDEDGADDPEHGLPAADLQYPTLEFDEGRIDDDGSFDLATEADRETMSEVAEGVAGALASHDLAVETEAGYVAFGVGPKSAAASFDAEEGELTVTLQLSAKAMAVDDGTGEAAGARGDAGFVPESMLTDDGDNRCYGWIDDPESPE</sequence>
<name>A0A0P7GZB5_9EURY</name>
<keyword evidence="3" id="KW-1185">Reference proteome</keyword>
<comment type="caution">
    <text evidence="2">The sequence shown here is derived from an EMBL/GenBank/DDBJ whole genome shotgun (WGS) entry which is preliminary data.</text>
</comment>
<protein>
    <recommendedName>
        <fullName evidence="4">Amphi-Trp domain-containing protein</fullName>
    </recommendedName>
</protein>
<accession>A0A0P7GZB5</accession>
<proteinExistence type="predicted"/>
<feature type="region of interest" description="Disordered" evidence="1">
    <location>
        <begin position="1"/>
        <end position="22"/>
    </location>
</feature>
<evidence type="ECO:0000313" key="3">
    <source>
        <dbReference type="Proteomes" id="UP000050535"/>
    </source>
</evidence>
<dbReference type="RefSeq" id="WP_054583737.1">
    <property type="nucleotide sequence ID" value="NZ_LGUC01000001.1"/>
</dbReference>
<evidence type="ECO:0000256" key="1">
    <source>
        <dbReference type="SAM" id="MobiDB-lite"/>
    </source>
</evidence>
<evidence type="ECO:0000313" key="2">
    <source>
        <dbReference type="EMBL" id="KPN30954.1"/>
    </source>
</evidence>
<dbReference type="OrthoDB" id="312948at2157"/>
<dbReference type="Proteomes" id="UP000050535">
    <property type="component" value="Unassembled WGS sequence"/>
</dbReference>
<gene>
    <name evidence="2" type="ORF">SY89_01695</name>
</gene>
<dbReference type="EMBL" id="LGUC01000001">
    <property type="protein sequence ID" value="KPN30954.1"/>
    <property type="molecule type" value="Genomic_DNA"/>
</dbReference>
<dbReference type="AlphaFoldDB" id="A0A0P7GZB5"/>
<organism evidence="2 3">
    <name type="scientific">Halolamina pelagica</name>
    <dbReference type="NCBI Taxonomy" id="699431"/>
    <lineage>
        <taxon>Archaea</taxon>
        <taxon>Methanobacteriati</taxon>
        <taxon>Methanobacteriota</taxon>
        <taxon>Stenosarchaea group</taxon>
        <taxon>Halobacteria</taxon>
        <taxon>Halobacteriales</taxon>
        <taxon>Haloferacaceae</taxon>
    </lineage>
</organism>
<evidence type="ECO:0008006" key="4">
    <source>
        <dbReference type="Google" id="ProtNLM"/>
    </source>
</evidence>